<gene>
    <name evidence="4" type="ORF">ASIM_LOCUS4839</name>
</gene>
<feature type="domain" description="NADH:flavin oxidoreductase/NADH oxidase N-terminal" evidence="3">
    <location>
        <begin position="9"/>
        <end position="203"/>
    </location>
</feature>
<dbReference type="EMBL" id="UYRR01008916">
    <property type="protein sequence ID" value="VDK24588.1"/>
    <property type="molecule type" value="Genomic_DNA"/>
</dbReference>
<dbReference type="WBParaSite" id="ASIM_0000503301-mRNA-1">
    <property type="protein sequence ID" value="ASIM_0000503301-mRNA-1"/>
    <property type="gene ID" value="ASIM_0000503301"/>
</dbReference>
<evidence type="ECO:0000313" key="6">
    <source>
        <dbReference type="WBParaSite" id="ASIM_0000503301-mRNA-1"/>
    </source>
</evidence>
<evidence type="ECO:0000259" key="3">
    <source>
        <dbReference type="Pfam" id="PF00724"/>
    </source>
</evidence>
<sequence>MTFTDGDGKCVIDKFTYAARYCEEAGFDGVQLHAAHGYLISQFMSPTTNKRSDQYGGSCENRTRILLEIYDAIKKVVKSNFIVGVKVNSVEFQKDGLKPKDALEICKLIDKAGFDFIELSGGTIEEFAFSHKRESTKLREAFFLDFAEEIIRHMQNCIVYVTGGFRTAKGMANAVKNGSTHGVGLGRPITQEPDLPKKILGGLSERAKRSLLNEDDFGLTNMASNTQMAQAGAKPLNSDPCEGIMDLSDENTVENYKKAVQAYSKQIQKLALENQP</sequence>
<accession>A0A0M3JBQ6</accession>
<dbReference type="InterPro" id="IPR051799">
    <property type="entry name" value="NADH_flavin_oxidoreductase"/>
</dbReference>
<dbReference type="Pfam" id="PF00724">
    <property type="entry name" value="Oxidored_FMN"/>
    <property type="match status" value="1"/>
</dbReference>
<keyword evidence="2" id="KW-0560">Oxidoreductase</keyword>
<dbReference type="AlphaFoldDB" id="A0A0M3JBQ6"/>
<evidence type="ECO:0000313" key="4">
    <source>
        <dbReference type="EMBL" id="VDK24588.1"/>
    </source>
</evidence>
<dbReference type="PANTHER" id="PTHR43656">
    <property type="entry name" value="BINDING OXIDOREDUCTASE, PUTATIVE (AFU_ORTHOLOGUE AFUA_2G08260)-RELATED"/>
    <property type="match status" value="1"/>
</dbReference>
<dbReference type="InterPro" id="IPR013785">
    <property type="entry name" value="Aldolase_TIM"/>
</dbReference>
<organism evidence="6">
    <name type="scientific">Anisakis simplex</name>
    <name type="common">Herring worm</name>
    <dbReference type="NCBI Taxonomy" id="6269"/>
    <lineage>
        <taxon>Eukaryota</taxon>
        <taxon>Metazoa</taxon>
        <taxon>Ecdysozoa</taxon>
        <taxon>Nematoda</taxon>
        <taxon>Chromadorea</taxon>
        <taxon>Rhabditida</taxon>
        <taxon>Spirurina</taxon>
        <taxon>Ascaridomorpha</taxon>
        <taxon>Ascaridoidea</taxon>
        <taxon>Anisakidae</taxon>
        <taxon>Anisakis</taxon>
        <taxon>Anisakis simplex complex</taxon>
    </lineage>
</organism>
<reference evidence="4 5" key="2">
    <citation type="submission" date="2018-11" db="EMBL/GenBank/DDBJ databases">
        <authorList>
            <consortium name="Pathogen Informatics"/>
        </authorList>
    </citation>
    <scope>NUCLEOTIDE SEQUENCE [LARGE SCALE GENOMIC DNA]</scope>
</reference>
<evidence type="ECO:0000313" key="5">
    <source>
        <dbReference type="Proteomes" id="UP000267096"/>
    </source>
</evidence>
<evidence type="ECO:0000256" key="2">
    <source>
        <dbReference type="ARBA" id="ARBA00023002"/>
    </source>
</evidence>
<reference evidence="6" key="1">
    <citation type="submission" date="2017-02" db="UniProtKB">
        <authorList>
            <consortium name="WormBaseParasite"/>
        </authorList>
    </citation>
    <scope>IDENTIFICATION</scope>
</reference>
<evidence type="ECO:0000256" key="1">
    <source>
        <dbReference type="ARBA" id="ARBA00022630"/>
    </source>
</evidence>
<dbReference type="PANTHER" id="PTHR43656:SF5">
    <property type="entry name" value="NADH:FLAVIN OXIDOREDUCTASE_NADH OXIDASE N-TERMINAL DOMAIN-CONTAINING PROTEIN"/>
    <property type="match status" value="1"/>
</dbReference>
<dbReference type="GO" id="GO:0010181">
    <property type="term" value="F:FMN binding"/>
    <property type="evidence" value="ECO:0007669"/>
    <property type="project" value="InterPro"/>
</dbReference>
<keyword evidence="5" id="KW-1185">Reference proteome</keyword>
<dbReference type="Proteomes" id="UP000267096">
    <property type="component" value="Unassembled WGS sequence"/>
</dbReference>
<dbReference type="SUPFAM" id="SSF51395">
    <property type="entry name" value="FMN-linked oxidoreductases"/>
    <property type="match status" value="1"/>
</dbReference>
<dbReference type="InterPro" id="IPR001155">
    <property type="entry name" value="OxRdtase_FMN_N"/>
</dbReference>
<name>A0A0M3JBQ6_ANISI</name>
<keyword evidence="1" id="KW-0285">Flavoprotein</keyword>
<dbReference type="OrthoDB" id="1663137at2759"/>
<protein>
    <submittedName>
        <fullName evidence="6">Oxidored_FMN domain-containing protein</fullName>
    </submittedName>
</protein>
<dbReference type="Gene3D" id="3.20.20.70">
    <property type="entry name" value="Aldolase class I"/>
    <property type="match status" value="1"/>
</dbReference>
<dbReference type="GO" id="GO:0016491">
    <property type="term" value="F:oxidoreductase activity"/>
    <property type="evidence" value="ECO:0007669"/>
    <property type="project" value="UniProtKB-KW"/>
</dbReference>
<proteinExistence type="predicted"/>